<dbReference type="SUPFAM" id="SSF103657">
    <property type="entry name" value="BAR/IMD domain-like"/>
    <property type="match status" value="1"/>
</dbReference>
<protein>
    <submittedName>
        <fullName evidence="2">Uncharacterized protein</fullName>
    </submittedName>
</protein>
<feature type="non-terminal residue" evidence="2">
    <location>
        <position position="1"/>
    </location>
</feature>
<feature type="non-terminal residue" evidence="2">
    <location>
        <position position="74"/>
    </location>
</feature>
<keyword evidence="1" id="KW-0175">Coiled coil</keyword>
<dbReference type="EMBL" id="JAMKFB020000011">
    <property type="protein sequence ID" value="KAL0181824.1"/>
    <property type="molecule type" value="Genomic_DNA"/>
</dbReference>
<evidence type="ECO:0000256" key="1">
    <source>
        <dbReference type="ARBA" id="ARBA00023054"/>
    </source>
</evidence>
<gene>
    <name evidence="2" type="ORF">M9458_024230</name>
</gene>
<dbReference type="InterPro" id="IPR027267">
    <property type="entry name" value="AH/BAR_dom_sf"/>
</dbReference>
<accession>A0ABD0Q6P5</accession>
<dbReference type="Proteomes" id="UP001529510">
    <property type="component" value="Unassembled WGS sequence"/>
</dbReference>
<dbReference type="PANTHER" id="PTHR14166">
    <property type="entry name" value="SLIT-ROBO RHO GTPASE ACTIVATING PROTEIN"/>
    <property type="match status" value="1"/>
</dbReference>
<proteinExistence type="predicted"/>
<comment type="caution">
    <text evidence="2">The sequence shown here is derived from an EMBL/GenBank/DDBJ whole genome shotgun (WGS) entry which is preliminary data.</text>
</comment>
<evidence type="ECO:0000313" key="2">
    <source>
        <dbReference type="EMBL" id="KAL0181824.1"/>
    </source>
</evidence>
<sequence>CCDLGYHASLNRALRTYLSAEFNVETSKHGGLETIENAAENLEANADKQRLMETYNNVFCPPMRFDFQSHMGDM</sequence>
<dbReference type="InterPro" id="IPR051627">
    <property type="entry name" value="SLIT-ROBO_RhoGAP"/>
</dbReference>
<name>A0ABD0Q6P5_CIRMR</name>
<dbReference type="AlphaFoldDB" id="A0ABD0Q6P5"/>
<dbReference type="Gene3D" id="1.20.1270.60">
    <property type="entry name" value="Arfaptin homology (AH) domain/BAR domain"/>
    <property type="match status" value="1"/>
</dbReference>
<organism evidence="2 3">
    <name type="scientific">Cirrhinus mrigala</name>
    <name type="common">Mrigala</name>
    <dbReference type="NCBI Taxonomy" id="683832"/>
    <lineage>
        <taxon>Eukaryota</taxon>
        <taxon>Metazoa</taxon>
        <taxon>Chordata</taxon>
        <taxon>Craniata</taxon>
        <taxon>Vertebrata</taxon>
        <taxon>Euteleostomi</taxon>
        <taxon>Actinopterygii</taxon>
        <taxon>Neopterygii</taxon>
        <taxon>Teleostei</taxon>
        <taxon>Ostariophysi</taxon>
        <taxon>Cypriniformes</taxon>
        <taxon>Cyprinidae</taxon>
        <taxon>Labeoninae</taxon>
        <taxon>Labeonini</taxon>
        <taxon>Cirrhinus</taxon>
    </lineage>
</organism>
<evidence type="ECO:0000313" key="3">
    <source>
        <dbReference type="Proteomes" id="UP001529510"/>
    </source>
</evidence>
<reference evidence="2 3" key="1">
    <citation type="submission" date="2024-05" db="EMBL/GenBank/DDBJ databases">
        <title>Genome sequencing and assembly of Indian major carp, Cirrhinus mrigala (Hamilton, 1822).</title>
        <authorList>
            <person name="Mohindra V."/>
            <person name="Chowdhury L.M."/>
            <person name="Lal K."/>
            <person name="Jena J.K."/>
        </authorList>
    </citation>
    <scope>NUCLEOTIDE SEQUENCE [LARGE SCALE GENOMIC DNA]</scope>
    <source>
        <strain evidence="2">CM1030</strain>
        <tissue evidence="2">Blood</tissue>
    </source>
</reference>
<keyword evidence="3" id="KW-1185">Reference proteome</keyword>